<organism evidence="1 2">
    <name type="scientific">Datura stramonium</name>
    <name type="common">Jimsonweed</name>
    <name type="synonym">Common thornapple</name>
    <dbReference type="NCBI Taxonomy" id="4076"/>
    <lineage>
        <taxon>Eukaryota</taxon>
        <taxon>Viridiplantae</taxon>
        <taxon>Streptophyta</taxon>
        <taxon>Embryophyta</taxon>
        <taxon>Tracheophyta</taxon>
        <taxon>Spermatophyta</taxon>
        <taxon>Magnoliopsida</taxon>
        <taxon>eudicotyledons</taxon>
        <taxon>Gunneridae</taxon>
        <taxon>Pentapetalae</taxon>
        <taxon>asterids</taxon>
        <taxon>lamiids</taxon>
        <taxon>Solanales</taxon>
        <taxon>Solanaceae</taxon>
        <taxon>Solanoideae</taxon>
        <taxon>Datureae</taxon>
        <taxon>Datura</taxon>
    </lineage>
</organism>
<feature type="non-terminal residue" evidence="1">
    <location>
        <position position="1"/>
    </location>
</feature>
<dbReference type="Proteomes" id="UP000823775">
    <property type="component" value="Unassembled WGS sequence"/>
</dbReference>
<evidence type="ECO:0000313" key="1">
    <source>
        <dbReference type="EMBL" id="MCD9560477.1"/>
    </source>
</evidence>
<dbReference type="EMBL" id="JACEIK010002326">
    <property type="protein sequence ID" value="MCD9560477.1"/>
    <property type="molecule type" value="Genomic_DNA"/>
</dbReference>
<sequence>FSGWLDEWNEGKQLDQQKRRVASLEPGKVIINEFPSQRLRPFHAPFWFRN</sequence>
<reference evidence="1 2" key="1">
    <citation type="journal article" date="2021" name="BMC Genomics">
        <title>Datura genome reveals duplications of psychoactive alkaloid biosynthetic genes and high mutation rate following tissue culture.</title>
        <authorList>
            <person name="Rajewski A."/>
            <person name="Carter-House D."/>
            <person name="Stajich J."/>
            <person name="Litt A."/>
        </authorList>
    </citation>
    <scope>NUCLEOTIDE SEQUENCE [LARGE SCALE GENOMIC DNA]</scope>
    <source>
        <strain evidence="1">AR-01</strain>
    </source>
</reference>
<accession>A0ABS8UQM9</accession>
<keyword evidence="2" id="KW-1185">Reference proteome</keyword>
<proteinExistence type="predicted"/>
<comment type="caution">
    <text evidence="1">The sequence shown here is derived from an EMBL/GenBank/DDBJ whole genome shotgun (WGS) entry which is preliminary data.</text>
</comment>
<evidence type="ECO:0000313" key="2">
    <source>
        <dbReference type="Proteomes" id="UP000823775"/>
    </source>
</evidence>
<name>A0ABS8UQM9_DATST</name>
<protein>
    <submittedName>
        <fullName evidence="1">Uncharacterized protein</fullName>
    </submittedName>
</protein>
<gene>
    <name evidence="1" type="ORF">HAX54_019162</name>
</gene>